<dbReference type="PANTHER" id="PTHR21022">
    <property type="entry name" value="PREPHENATE DEHYDRATASE P PROTEIN"/>
    <property type="match status" value="1"/>
</dbReference>
<comment type="pathway">
    <text evidence="4">Amino-acid biosynthesis; L-phenylalanine biosynthesis; phenylpyruvate from prephenate: step 1/1.</text>
</comment>
<dbReference type="PROSITE" id="PS00858">
    <property type="entry name" value="PREPHENATE_DEHYDR_2"/>
    <property type="match status" value="1"/>
</dbReference>
<dbReference type="NCBIfam" id="NF008865">
    <property type="entry name" value="PRK11898.1"/>
    <property type="match status" value="1"/>
</dbReference>
<dbReference type="GO" id="GO:0046417">
    <property type="term" value="P:chorismate metabolic process"/>
    <property type="evidence" value="ECO:0007669"/>
    <property type="project" value="InterPro"/>
</dbReference>
<feature type="domain" description="Chorismate mutase" evidence="20">
    <location>
        <begin position="1"/>
        <end position="89"/>
    </location>
</feature>
<evidence type="ECO:0000256" key="13">
    <source>
        <dbReference type="ARBA" id="ARBA00023235"/>
    </source>
</evidence>
<dbReference type="Gene3D" id="3.30.70.260">
    <property type="match status" value="1"/>
</dbReference>
<feature type="site" description="Essential for prephenate dehydratase activity" evidence="19">
    <location>
        <position position="256"/>
    </location>
</feature>
<dbReference type="GO" id="GO:0004664">
    <property type="term" value="F:prephenate dehydratase activity"/>
    <property type="evidence" value="ECO:0007669"/>
    <property type="project" value="UniProtKB-EC"/>
</dbReference>
<dbReference type="EMBL" id="CP080507">
    <property type="protein sequence ID" value="QYM80799.1"/>
    <property type="molecule type" value="Genomic_DNA"/>
</dbReference>
<evidence type="ECO:0000256" key="11">
    <source>
        <dbReference type="ARBA" id="ARBA00023141"/>
    </source>
</evidence>
<dbReference type="PROSITE" id="PS51171">
    <property type="entry name" value="PREPHENATE_DEHYDR_3"/>
    <property type="match status" value="1"/>
</dbReference>
<dbReference type="SMART" id="SM00830">
    <property type="entry name" value="CM_2"/>
    <property type="match status" value="1"/>
</dbReference>
<sequence>MTMDLGPIRDKIDGLDRDIVALLNERLALAAEIGKLKRSTGGQIYVPEREDAVLRKIVSLNQGPIKDEALQAIYREIMSAAIALEKPLLIAYLGPEATNTHAAAMRKFGASVEYHAMATIADIFTAVEKGEADYAVIPIENSTEGSVRETLDSFVESDLKIVAQIYLEITHALISNSPLDEIERVYSKDQALAQCRHWLQRHLPHAQLIDAPSTSRAVQIAKETPGTAAVAGELAAQFYGVPVVERNIQDKADNTTRFFVLGKRPAGAVGNGRDMSSFIISLGDESASHSGALLKMLMPLAERGINLSKIESRPSKKRPWDYYFFIDVTGHFEAENMKDALAELKRFCPMVKWLGSYPVANG</sequence>
<evidence type="ECO:0000256" key="19">
    <source>
        <dbReference type="PIRSR" id="PIRSR001500-2"/>
    </source>
</evidence>
<dbReference type="Gene3D" id="3.40.190.10">
    <property type="entry name" value="Periplasmic binding protein-like II"/>
    <property type="match status" value="2"/>
</dbReference>
<comment type="subcellular location">
    <subcellularLocation>
        <location evidence="3">Cytoplasm</location>
    </subcellularLocation>
</comment>
<evidence type="ECO:0000256" key="9">
    <source>
        <dbReference type="ARBA" id="ARBA00022490"/>
    </source>
</evidence>
<comment type="catalytic activity">
    <reaction evidence="1">
        <text>chorismate = prephenate</text>
        <dbReference type="Rhea" id="RHEA:13897"/>
        <dbReference type="ChEBI" id="CHEBI:29748"/>
        <dbReference type="ChEBI" id="CHEBI:29934"/>
        <dbReference type="EC" id="5.4.99.5"/>
    </reaction>
</comment>
<comment type="pathway">
    <text evidence="5">Metabolic intermediate biosynthesis; prephenate biosynthesis; prephenate from chorismate: step 1/1.</text>
</comment>
<dbReference type="InterPro" id="IPR036979">
    <property type="entry name" value="CM_dom_sf"/>
</dbReference>
<dbReference type="InterPro" id="IPR036263">
    <property type="entry name" value="Chorismate_II_sf"/>
</dbReference>
<keyword evidence="14 23" id="KW-0456">Lyase</keyword>
<dbReference type="PROSITE" id="PS51168">
    <property type="entry name" value="CHORISMATE_MUT_2"/>
    <property type="match status" value="1"/>
</dbReference>
<dbReference type="SUPFAM" id="SSF48600">
    <property type="entry name" value="Chorismate mutase II"/>
    <property type="match status" value="1"/>
</dbReference>
<keyword evidence="24" id="KW-1185">Reference proteome</keyword>
<evidence type="ECO:0000256" key="15">
    <source>
        <dbReference type="ARBA" id="ARBA00023268"/>
    </source>
</evidence>
<dbReference type="GO" id="GO:0009094">
    <property type="term" value="P:L-phenylalanine biosynthetic process"/>
    <property type="evidence" value="ECO:0007669"/>
    <property type="project" value="UniProtKB-UniPathway"/>
</dbReference>
<dbReference type="GO" id="GO:0005737">
    <property type="term" value="C:cytoplasm"/>
    <property type="evidence" value="ECO:0007669"/>
    <property type="project" value="UniProtKB-SubCell"/>
</dbReference>
<dbReference type="PROSITE" id="PS51671">
    <property type="entry name" value="ACT"/>
    <property type="match status" value="1"/>
</dbReference>
<evidence type="ECO:0000256" key="1">
    <source>
        <dbReference type="ARBA" id="ARBA00000824"/>
    </source>
</evidence>
<evidence type="ECO:0000313" key="24">
    <source>
        <dbReference type="Proteomes" id="UP000825051"/>
    </source>
</evidence>
<feature type="domain" description="ACT" evidence="22">
    <location>
        <begin position="281"/>
        <end position="358"/>
    </location>
</feature>
<organism evidence="23 24">
    <name type="scientific">Horticoccus luteus</name>
    <dbReference type="NCBI Taxonomy" id="2862869"/>
    <lineage>
        <taxon>Bacteria</taxon>
        <taxon>Pseudomonadati</taxon>
        <taxon>Verrucomicrobiota</taxon>
        <taxon>Opitutia</taxon>
        <taxon>Opitutales</taxon>
        <taxon>Opitutaceae</taxon>
        <taxon>Horticoccus</taxon>
    </lineage>
</organism>
<dbReference type="Pfam" id="PF01842">
    <property type="entry name" value="ACT"/>
    <property type="match status" value="1"/>
</dbReference>
<evidence type="ECO:0000256" key="3">
    <source>
        <dbReference type="ARBA" id="ARBA00004496"/>
    </source>
</evidence>
<keyword evidence="13" id="KW-0413">Isomerase</keyword>
<dbReference type="InterPro" id="IPR045865">
    <property type="entry name" value="ACT-like_dom_sf"/>
</dbReference>
<reference evidence="23" key="1">
    <citation type="submission" date="2021-08" db="EMBL/GenBank/DDBJ databases">
        <title>Genome of a novel bacterium of the phylum Verrucomicrobia, Oleiharenicola sp. KSB-15.</title>
        <authorList>
            <person name="Chung J.-H."/>
            <person name="Ahn J.-H."/>
            <person name="Yoon Y."/>
            <person name="Kim D.-Y."/>
            <person name="An S.-H."/>
            <person name="Park I."/>
            <person name="Yeon J."/>
        </authorList>
    </citation>
    <scope>NUCLEOTIDE SEQUENCE</scope>
    <source>
        <strain evidence="23">KSB-15</strain>
    </source>
</reference>
<evidence type="ECO:0000256" key="18">
    <source>
        <dbReference type="ARBA" id="ARBA00047848"/>
    </source>
</evidence>
<evidence type="ECO:0000259" key="22">
    <source>
        <dbReference type="PROSITE" id="PS51671"/>
    </source>
</evidence>
<dbReference type="EC" id="5.4.99.5" evidence="6"/>
<dbReference type="AlphaFoldDB" id="A0A8F9XN43"/>
<dbReference type="InterPro" id="IPR018528">
    <property type="entry name" value="Preph_deHydtase_CS"/>
</dbReference>
<keyword evidence="9" id="KW-0963">Cytoplasm</keyword>
<protein>
    <recommendedName>
        <fullName evidence="8">Bifunctional chorismate mutase/prephenate dehydratase</fullName>
        <ecNumber evidence="7">4.2.1.51</ecNumber>
        <ecNumber evidence="6">5.4.99.5</ecNumber>
    </recommendedName>
    <alternativeName>
        <fullName evidence="17">Chorismate mutase-prephenate dehydratase</fullName>
    </alternativeName>
    <alternativeName>
        <fullName evidence="16">p-protein</fullName>
    </alternativeName>
</protein>
<dbReference type="FunFam" id="3.40.190.10:FF:000034">
    <property type="entry name" value="Chorismate mutase/prephenate dehydratase"/>
    <property type="match status" value="1"/>
</dbReference>
<dbReference type="CDD" id="cd04905">
    <property type="entry name" value="ACT_CM-PDT"/>
    <property type="match status" value="1"/>
</dbReference>
<feature type="domain" description="Prephenate dehydratase" evidence="21">
    <location>
        <begin position="89"/>
        <end position="263"/>
    </location>
</feature>
<evidence type="ECO:0000259" key="21">
    <source>
        <dbReference type="PROSITE" id="PS51171"/>
    </source>
</evidence>
<evidence type="ECO:0000256" key="6">
    <source>
        <dbReference type="ARBA" id="ARBA00012404"/>
    </source>
</evidence>
<dbReference type="UniPathway" id="UPA00121">
    <property type="reaction ID" value="UER00345"/>
</dbReference>
<comment type="function">
    <text evidence="2">Catalyzes the Claisen rearrangement of chorismate to prephenate and the decarboxylation/dehydration of prephenate to phenylpyruvate.</text>
</comment>
<evidence type="ECO:0000313" key="23">
    <source>
        <dbReference type="EMBL" id="QYM80799.1"/>
    </source>
</evidence>
<evidence type="ECO:0000256" key="12">
    <source>
        <dbReference type="ARBA" id="ARBA00023222"/>
    </source>
</evidence>
<dbReference type="KEGG" id="ole:K0B96_08785"/>
<dbReference type="Pfam" id="PF01817">
    <property type="entry name" value="CM_2"/>
    <property type="match status" value="1"/>
</dbReference>
<proteinExistence type="predicted"/>
<dbReference type="InterPro" id="IPR002912">
    <property type="entry name" value="ACT_dom"/>
</dbReference>
<dbReference type="NCBIfam" id="TIGR01807">
    <property type="entry name" value="CM_P2"/>
    <property type="match status" value="1"/>
</dbReference>
<dbReference type="EC" id="4.2.1.51" evidence="7"/>
<accession>A0A8F9XN43</accession>
<evidence type="ECO:0000256" key="16">
    <source>
        <dbReference type="ARBA" id="ARBA00031175"/>
    </source>
</evidence>
<evidence type="ECO:0000256" key="10">
    <source>
        <dbReference type="ARBA" id="ARBA00022605"/>
    </source>
</evidence>
<dbReference type="Proteomes" id="UP000825051">
    <property type="component" value="Chromosome"/>
</dbReference>
<keyword evidence="12" id="KW-0584">Phenylalanine biosynthesis</keyword>
<comment type="catalytic activity">
    <reaction evidence="18">
        <text>prephenate + H(+) = 3-phenylpyruvate + CO2 + H2O</text>
        <dbReference type="Rhea" id="RHEA:21648"/>
        <dbReference type="ChEBI" id="CHEBI:15377"/>
        <dbReference type="ChEBI" id="CHEBI:15378"/>
        <dbReference type="ChEBI" id="CHEBI:16526"/>
        <dbReference type="ChEBI" id="CHEBI:18005"/>
        <dbReference type="ChEBI" id="CHEBI:29934"/>
        <dbReference type="EC" id="4.2.1.51"/>
    </reaction>
</comment>
<dbReference type="UniPathway" id="UPA00120">
    <property type="reaction ID" value="UER00203"/>
</dbReference>
<dbReference type="PANTHER" id="PTHR21022:SF19">
    <property type="entry name" value="PREPHENATE DEHYDRATASE-RELATED"/>
    <property type="match status" value="1"/>
</dbReference>
<evidence type="ECO:0000256" key="17">
    <source>
        <dbReference type="ARBA" id="ARBA00031520"/>
    </source>
</evidence>
<evidence type="ECO:0000256" key="4">
    <source>
        <dbReference type="ARBA" id="ARBA00004741"/>
    </source>
</evidence>
<dbReference type="Pfam" id="PF00800">
    <property type="entry name" value="PDT"/>
    <property type="match status" value="1"/>
</dbReference>
<dbReference type="CDD" id="cd13630">
    <property type="entry name" value="PBP2_PDT_1"/>
    <property type="match status" value="1"/>
</dbReference>
<gene>
    <name evidence="23" type="primary">pheA</name>
    <name evidence="23" type="ORF">K0B96_08785</name>
</gene>
<evidence type="ECO:0000256" key="8">
    <source>
        <dbReference type="ARBA" id="ARBA00014401"/>
    </source>
</evidence>
<dbReference type="InterPro" id="IPR008242">
    <property type="entry name" value="Chor_mutase/pphenate_deHydtase"/>
</dbReference>
<keyword evidence="10" id="KW-0028">Amino-acid biosynthesis</keyword>
<dbReference type="Gene3D" id="1.20.59.10">
    <property type="entry name" value="Chorismate mutase"/>
    <property type="match status" value="1"/>
</dbReference>
<dbReference type="SUPFAM" id="SSF53850">
    <property type="entry name" value="Periplasmic binding protein-like II"/>
    <property type="match status" value="1"/>
</dbReference>
<dbReference type="GO" id="GO:0004106">
    <property type="term" value="F:chorismate mutase activity"/>
    <property type="evidence" value="ECO:0007669"/>
    <property type="project" value="UniProtKB-EC"/>
</dbReference>
<evidence type="ECO:0000256" key="2">
    <source>
        <dbReference type="ARBA" id="ARBA00002364"/>
    </source>
</evidence>
<evidence type="ECO:0000256" key="14">
    <source>
        <dbReference type="ARBA" id="ARBA00023239"/>
    </source>
</evidence>
<dbReference type="InterPro" id="IPR001086">
    <property type="entry name" value="Preph_deHydtase"/>
</dbReference>
<evidence type="ECO:0000256" key="7">
    <source>
        <dbReference type="ARBA" id="ARBA00013147"/>
    </source>
</evidence>
<dbReference type="InterPro" id="IPR002701">
    <property type="entry name" value="CM_II_prokaryot"/>
</dbReference>
<dbReference type="SUPFAM" id="SSF55021">
    <property type="entry name" value="ACT-like"/>
    <property type="match status" value="1"/>
</dbReference>
<evidence type="ECO:0000259" key="20">
    <source>
        <dbReference type="PROSITE" id="PS51168"/>
    </source>
</evidence>
<dbReference type="InterPro" id="IPR010957">
    <property type="entry name" value="G/b/e-P-prot_chorismate_mutase"/>
</dbReference>
<evidence type="ECO:0000256" key="5">
    <source>
        <dbReference type="ARBA" id="ARBA00004817"/>
    </source>
</evidence>
<name>A0A8F9XN43_9BACT</name>
<dbReference type="FunFam" id="3.40.190.10:FF:000029">
    <property type="entry name" value="Chorismate mutase/Prephenate dehydratase"/>
    <property type="match status" value="1"/>
</dbReference>
<dbReference type="PIRSF" id="PIRSF001500">
    <property type="entry name" value="Chor_mut_pdt_Ppr"/>
    <property type="match status" value="1"/>
</dbReference>
<keyword evidence="11" id="KW-0057">Aromatic amino acid biosynthesis</keyword>
<keyword evidence="15" id="KW-0511">Multifunctional enzyme</keyword>